<dbReference type="Pfam" id="PF20136">
    <property type="entry name" value="DUF6526"/>
    <property type="match status" value="1"/>
</dbReference>
<sequence length="140" mass="15959">MDSQTYSNHRRLHPIYHFFLTLVLLATLTGIVVLVIREGLSLSAVLFLLIFVIIAVSFFLVRAYPLKAQDRAIRAEENLRHYVLTGQLLDSRLTISQITALRFASDAEFPELCRKAAAQNLSPNAIKKSINTWRADNYRI</sequence>
<evidence type="ECO:0000313" key="2">
    <source>
        <dbReference type="EMBL" id="MBD0378842.1"/>
    </source>
</evidence>
<organism evidence="2 3">
    <name type="scientific">Paenibacillus sedimenti</name>
    <dbReference type="NCBI Taxonomy" id="2770274"/>
    <lineage>
        <taxon>Bacteria</taxon>
        <taxon>Bacillati</taxon>
        <taxon>Bacillota</taxon>
        <taxon>Bacilli</taxon>
        <taxon>Bacillales</taxon>
        <taxon>Paenibacillaceae</taxon>
        <taxon>Paenibacillus</taxon>
    </lineage>
</organism>
<dbReference type="Proteomes" id="UP000650466">
    <property type="component" value="Unassembled WGS sequence"/>
</dbReference>
<name>A0A926KJE2_9BACL</name>
<keyword evidence="1" id="KW-0472">Membrane</keyword>
<evidence type="ECO:0000313" key="3">
    <source>
        <dbReference type="Proteomes" id="UP000650466"/>
    </source>
</evidence>
<keyword evidence="1" id="KW-1133">Transmembrane helix</keyword>
<feature type="transmembrane region" description="Helical" evidence="1">
    <location>
        <begin position="42"/>
        <end position="64"/>
    </location>
</feature>
<accession>A0A926KJE2</accession>
<protein>
    <submittedName>
        <fullName evidence="2">Uncharacterized protein</fullName>
    </submittedName>
</protein>
<keyword evidence="3" id="KW-1185">Reference proteome</keyword>
<proteinExistence type="predicted"/>
<dbReference type="EMBL" id="JACVVD010000001">
    <property type="protein sequence ID" value="MBD0378842.1"/>
    <property type="molecule type" value="Genomic_DNA"/>
</dbReference>
<comment type="caution">
    <text evidence="2">The sequence shown here is derived from an EMBL/GenBank/DDBJ whole genome shotgun (WGS) entry which is preliminary data.</text>
</comment>
<feature type="transmembrane region" description="Helical" evidence="1">
    <location>
        <begin position="15"/>
        <end position="36"/>
    </location>
</feature>
<gene>
    <name evidence="2" type="ORF">ICC18_01745</name>
</gene>
<evidence type="ECO:0000256" key="1">
    <source>
        <dbReference type="SAM" id="Phobius"/>
    </source>
</evidence>
<reference evidence="2" key="1">
    <citation type="submission" date="2020-09" db="EMBL/GenBank/DDBJ databases">
        <title>Draft Genome Sequence of Paenibacillus sp. WST5.</title>
        <authorList>
            <person name="Bao Z."/>
        </authorList>
    </citation>
    <scope>NUCLEOTIDE SEQUENCE</scope>
    <source>
        <strain evidence="2">WST5</strain>
    </source>
</reference>
<dbReference type="InterPro" id="IPR045385">
    <property type="entry name" value="DUF6526"/>
</dbReference>
<keyword evidence="1" id="KW-0812">Transmembrane</keyword>
<dbReference type="AlphaFoldDB" id="A0A926KJE2"/>
<dbReference type="RefSeq" id="WP_188172652.1">
    <property type="nucleotide sequence ID" value="NZ_JACVVD010000001.1"/>
</dbReference>